<proteinExistence type="predicted"/>
<protein>
    <submittedName>
        <fullName evidence="2">Uncharacterized protein</fullName>
    </submittedName>
</protein>
<evidence type="ECO:0000313" key="3">
    <source>
        <dbReference type="Proteomes" id="UP000187185"/>
    </source>
</evidence>
<reference evidence="2 3" key="1">
    <citation type="submission" date="2016-12" db="EMBL/GenBank/DDBJ databases">
        <title>Complete genome sequence of Microbacterium aurum KACC 15219.</title>
        <authorList>
            <person name="Jung Y."/>
            <person name="Shin J.-H."/>
            <person name="Lee Y.-J."/>
            <person name="Yi H."/>
            <person name="Bahn Y.-S."/>
            <person name="Kim J.F."/>
            <person name="Lee D.-W."/>
        </authorList>
    </citation>
    <scope>NUCLEOTIDE SEQUENCE [LARGE SCALE GENOMIC DNA]</scope>
    <source>
        <strain evidence="2 3">KACC 15219</strain>
    </source>
</reference>
<dbReference type="Pfam" id="PF19851">
    <property type="entry name" value="DUF6326"/>
    <property type="match status" value="1"/>
</dbReference>
<keyword evidence="3" id="KW-1185">Reference proteome</keyword>
<name>A0A1P8U5P4_9MICO</name>
<organism evidence="2 3">
    <name type="scientific">Microbacterium aurum</name>
    <dbReference type="NCBI Taxonomy" id="36805"/>
    <lineage>
        <taxon>Bacteria</taxon>
        <taxon>Bacillati</taxon>
        <taxon>Actinomycetota</taxon>
        <taxon>Actinomycetes</taxon>
        <taxon>Micrococcales</taxon>
        <taxon>Microbacteriaceae</taxon>
        <taxon>Microbacterium</taxon>
    </lineage>
</organism>
<feature type="transmembrane region" description="Helical" evidence="1">
    <location>
        <begin position="91"/>
        <end position="109"/>
    </location>
</feature>
<dbReference type="AlphaFoldDB" id="A0A1P8U5P4"/>
<keyword evidence="1" id="KW-1133">Transmembrane helix</keyword>
<accession>A0A1P8U5P4</accession>
<dbReference type="EMBL" id="CP018762">
    <property type="protein sequence ID" value="APZ33417.1"/>
    <property type="molecule type" value="Genomic_DNA"/>
</dbReference>
<dbReference type="STRING" id="36805.BOH66_03335"/>
<keyword evidence="1" id="KW-0472">Membrane</keyword>
<feature type="transmembrane region" description="Helical" evidence="1">
    <location>
        <begin position="61"/>
        <end position="84"/>
    </location>
</feature>
<dbReference type="InterPro" id="IPR046289">
    <property type="entry name" value="DUF6326"/>
</dbReference>
<evidence type="ECO:0000313" key="2">
    <source>
        <dbReference type="EMBL" id="APZ33417.1"/>
    </source>
</evidence>
<feature type="transmembrane region" description="Helical" evidence="1">
    <location>
        <begin position="21"/>
        <end position="41"/>
    </location>
</feature>
<sequence>MTIPKLQAPLATVAMPVQAKLAAAWASLMFLYIYVDYYHLYRPGILDDIQAGLVFEFEISPPLMTAFLALLAVPSLMITLSVVLPAQANRIANLLVAALYIPVTAFNAVGESWEWAPFYVLSIGVELLLLAFILRASWAWPRIPAAAPVPVDEIRR</sequence>
<feature type="transmembrane region" description="Helical" evidence="1">
    <location>
        <begin position="115"/>
        <end position="134"/>
    </location>
</feature>
<evidence type="ECO:0000256" key="1">
    <source>
        <dbReference type="SAM" id="Phobius"/>
    </source>
</evidence>
<gene>
    <name evidence="2" type="ORF">BOH66_03335</name>
</gene>
<dbReference type="RefSeq" id="WP_076689277.1">
    <property type="nucleotide sequence ID" value="NZ_CP018762.1"/>
</dbReference>
<dbReference type="OrthoDB" id="1551186at2"/>
<dbReference type="KEGG" id="maur:BOH66_03335"/>
<keyword evidence="1" id="KW-0812">Transmembrane</keyword>
<dbReference type="Proteomes" id="UP000187185">
    <property type="component" value="Chromosome"/>
</dbReference>